<dbReference type="PANTHER" id="PTHR32305">
    <property type="match status" value="1"/>
</dbReference>
<dbReference type="RefSeq" id="WP_039287475.1">
    <property type="nucleotide sequence ID" value="NZ_CP009458.1"/>
</dbReference>
<dbReference type="PANTHER" id="PTHR32305:SF15">
    <property type="entry name" value="PROTEIN RHSA-RELATED"/>
    <property type="match status" value="1"/>
</dbReference>
<dbReference type="EMBL" id="CP009458">
    <property type="protein sequence ID" value="AIR59387.1"/>
    <property type="molecule type" value="Genomic_DNA"/>
</dbReference>
<dbReference type="InterPro" id="IPR050708">
    <property type="entry name" value="T6SS_VgrG/RHS"/>
</dbReference>
<name>A0AAN0S151_9ENTR</name>
<dbReference type="NCBIfam" id="TIGR03696">
    <property type="entry name" value="Rhs_assc_core"/>
    <property type="match status" value="1"/>
</dbReference>
<dbReference type="Pfam" id="PF18807">
    <property type="entry name" value="TTc_toxin_rep"/>
    <property type="match status" value="1"/>
</dbReference>
<evidence type="ECO:0000313" key="1">
    <source>
        <dbReference type="EMBL" id="AIR59387.1"/>
    </source>
</evidence>
<gene>
    <name evidence="1" type="ORF">LH23_01570</name>
</gene>
<dbReference type="InterPro" id="IPR041508">
    <property type="entry name" value="TcC-like_repeat"/>
</dbReference>
<protein>
    <submittedName>
        <fullName evidence="1">Uncharacterized protein</fullName>
    </submittedName>
</protein>
<proteinExistence type="predicted"/>
<dbReference type="KEGG" id="cem:LH23_01570"/>
<dbReference type="Proteomes" id="UP000029516">
    <property type="component" value="Chromosome"/>
</dbReference>
<reference evidence="1 2" key="1">
    <citation type="submission" date="2014-09" db="EMBL/GenBank/DDBJ databases">
        <authorList>
            <person name="Chan K.-G."/>
        </authorList>
    </citation>
    <scope>NUCLEOTIDE SEQUENCE [LARGE SCALE GENOMIC DNA]</scope>
    <source>
        <strain evidence="1 2">M006</strain>
    </source>
</reference>
<evidence type="ECO:0000313" key="2">
    <source>
        <dbReference type="Proteomes" id="UP000029516"/>
    </source>
</evidence>
<organism evidence="1 2">
    <name type="scientific">Cedecea neteri</name>
    <dbReference type="NCBI Taxonomy" id="158822"/>
    <lineage>
        <taxon>Bacteria</taxon>
        <taxon>Pseudomonadati</taxon>
        <taxon>Pseudomonadota</taxon>
        <taxon>Gammaproteobacteria</taxon>
        <taxon>Enterobacterales</taxon>
        <taxon>Enterobacteriaceae</taxon>
        <taxon>Cedecea</taxon>
    </lineage>
</organism>
<dbReference type="Gene3D" id="2.180.10.10">
    <property type="entry name" value="RHS repeat-associated core"/>
    <property type="match status" value="1"/>
</dbReference>
<dbReference type="InterPro" id="IPR022385">
    <property type="entry name" value="Rhs_assc_core"/>
</dbReference>
<accession>A0AAN0S151</accession>
<dbReference type="AlphaFoldDB" id="A0AAN0S151"/>
<sequence length="965" mass="107285">MNQSLFSKTPSVTVLDNRGLSIRNIEYHRHPDTPTTTDERITRQRYNPGGFLTRSADPRLDKAGLANFTYITDLAGNVLRAQGVDNGTTVTLNDVAGRPVVGGDNIDAAGDKSQAVIRRWQYEAATLPGRPLSVTESTAGGAARVTERFVYAGNSAAEKARNLAGACISHYDPAGLEQTDAIALTGAPLSVTRRLLKDADNPAVVADWQGQDASAWNDLLAAETLTTQNTADSTGTPLTITDAKGNVQRVTYDVAGLLSGSWLTLKGGKEQAIVKALTWSAAGQKLREEHGNGVVTTYAYEPETQRLTGIKTERPAGHVSGAKVLQDIRYEYDPVGNVLTIRNDAEETRFWRNQKVVPENTYSYDSLYQLVSATGREMASAGQQSSQLPSATVPLPTDSAAFTSYTRTYAYDNGGNLTQIRHNAAATNHRYTTDITISDRSNRGVLSTLAKNPSDVDGLFTPGGQQKQLQPGQNLTWTLRNELLKVSPVARDGGVNDSESYRYDGGSQRILKVSTQQTGNSTQTQRALYLPGLELRTTKTGSSETESLQVITVGEAGRAQVRVLHWAAGKPADIGNDGLRYSYDNLTGGSQLELDGSGNVISQEEYYPYGGTAVWAARSQTEANYKTARYSGKERDATGLYYYGYRYYQPWAGRWLSADPAGTVDGLNLFRMCRNNPVNSTDDSGLFTRRFIQWFREKRTERRVNKSYQQMSKGTHWKGEITSFKSVSALSDRNIENLRGKNYPLTKESYDFVESFKKLNFNLIHYSDVDLINDGKAVFRSRRNLLDRRMIFEQGNTTDTDINFVGTDDFSFFSLKVGNAEGKQVSRFGHQRYDVNAASVENYKYFKRSHVAINDTLKFDFRQTNERRLYRYFDSKDVNFLRNENMAAKASETIFTNADFREGMALRIIDSVKNLTPDGQSYVFSSNTDNHIDTVLSLFLRPQLLVPKKLEATDVKKSYRHQSYC</sequence>